<dbReference type="RefSeq" id="WP_124879603.1">
    <property type="nucleotide sequence ID" value="NZ_RQJO01000017.1"/>
</dbReference>
<dbReference type="OrthoDB" id="9816120at2"/>
<evidence type="ECO:0000313" key="3">
    <source>
        <dbReference type="EMBL" id="RRA97738.1"/>
    </source>
</evidence>
<dbReference type="PROSITE" id="PS51257">
    <property type="entry name" value="PROKAR_LIPOPROTEIN"/>
    <property type="match status" value="1"/>
</dbReference>
<dbReference type="Proteomes" id="UP000271925">
    <property type="component" value="Unassembled WGS sequence"/>
</dbReference>
<proteinExistence type="predicted"/>
<dbReference type="Pfam" id="PF07593">
    <property type="entry name" value="UnbV_ASPIC"/>
    <property type="match status" value="1"/>
</dbReference>
<dbReference type="EMBL" id="RQJO01000017">
    <property type="protein sequence ID" value="RRA97738.1"/>
    <property type="molecule type" value="Genomic_DNA"/>
</dbReference>
<evidence type="ECO:0000259" key="2">
    <source>
        <dbReference type="Pfam" id="PF07593"/>
    </source>
</evidence>
<comment type="caution">
    <text evidence="3">The sequence shown here is derived from an EMBL/GenBank/DDBJ whole genome shotgun (WGS) entry which is preliminary data.</text>
</comment>
<evidence type="ECO:0000256" key="1">
    <source>
        <dbReference type="ARBA" id="ARBA00022729"/>
    </source>
</evidence>
<dbReference type="InterPro" id="IPR013517">
    <property type="entry name" value="FG-GAP"/>
</dbReference>
<dbReference type="InterPro" id="IPR027039">
    <property type="entry name" value="Crtac1"/>
</dbReference>
<accession>A0A3P1B9L2</accession>
<sequence>MKSVLLFISLILVGLFGCDSTEPKRFTRLPSSHTGVDFQNKLVEDERHNLFDYHLVYNGAGVAVGDLNNDNRPDLYFAGNQSGDKIYLNTGDLTFEDVTQKTGIRSGGWSVGVTMVDINADGFLDIYVCKSGNYEGKQRANQLFINQGNRNGGSVRFKESAAQYGLADTSYTTQAAFFDYDKDGDLDAFLLTTTGLVQNPNKIEPAISDGSGFSPDKLYRNNGNGTFTDISRQAGILHDGLGLGVAIADLNDDGWEDILVSNDFLNNDYLYINTGTGGFRESSKAYFKHQSRFSMGNDVADINNDGRLDVMTLDMLPADNFQRKKMTGAGHFEQFAMELRAGYEPQFMRNMLHINQGKTPDGQVLFSEIGQFAGVSATDWSWAPLFADLDNDGYKDLFITNGYLRDITDLDFVTENVSLWQTGHSRESFRQSTIDRAAKMPSWNNVNFFYRNRGNNAFDDVTATWFGDKTSLSNGASYADLDNDGDLDLVVNNINEEAFILQNNSPKANHLTVKLNGSEKNRFGLGSTVTVFTKGKQQKQVQAVTRGYASSVDYRLHFGLGNHQQVDSLEIVWPDGKRELLRHVAANQTLTLAYEKARPYKKPVSTLQNRLFVDVSTKSGVNYIHKEEHFLDYGTEVLLPHKFSQQGPKLAAGDVNGDGLDDFFVGGSYGHYGKLFIQTASGFTEKPYTDESRPKQEEDVGAVFFDADGDGDSDLYIVNGSNEFDDRSVYLQDRLYLNTGKGGFSAAPERLPVIQRSGSCVRAADFDHDGDLDLFRGGRLVPGQYPVSGESFLLQNDKGIFKDVADAVAPGLKSVGMVTDAVWADLDGDSWPELIVVGELMPITVFQNKRGKLSRRAVLPQSDGFWNCVKSGDFDGDGDLDLVVGNTGLNTRYRCSPTEPLTVYAADFDHNGTLDAVSSYFLNGKEYPVPPRDLMMKQIPSMRKKFVRYADYARAELKDVLSQEERAAATVKRAYRQESVWIENRGKGQFQIKPLPALAQWAPVSDIETDDLNGDGRPDLVLVGNSYDTEPVAGQQDASVGLVLLSDRKIGFIPQLFEKTGFLADGNCKGIVSLRAKSGRWLVVSQNDAPLKVFRKK</sequence>
<feature type="domain" description="ASPIC/UnbV" evidence="2">
    <location>
        <begin position="524"/>
        <end position="591"/>
    </location>
</feature>
<keyword evidence="4" id="KW-1185">Reference proteome</keyword>
<dbReference type="PANTHER" id="PTHR16026:SF0">
    <property type="entry name" value="CARTILAGE ACIDIC PROTEIN 1"/>
    <property type="match status" value="1"/>
</dbReference>
<protein>
    <submittedName>
        <fullName evidence="3">RNA-binding protein</fullName>
    </submittedName>
</protein>
<name>A0A3P1B9L2_9BACT</name>
<evidence type="ECO:0000313" key="4">
    <source>
        <dbReference type="Proteomes" id="UP000271925"/>
    </source>
</evidence>
<dbReference type="Gene3D" id="2.130.10.130">
    <property type="entry name" value="Integrin alpha, N-terminal"/>
    <property type="match status" value="5"/>
</dbReference>
<dbReference type="InterPro" id="IPR028994">
    <property type="entry name" value="Integrin_alpha_N"/>
</dbReference>
<dbReference type="Pfam" id="PF13517">
    <property type="entry name" value="FG-GAP_3"/>
    <property type="match status" value="5"/>
</dbReference>
<organism evidence="3 4">
    <name type="scientific">Larkinella rosea</name>
    <dbReference type="NCBI Taxonomy" id="2025312"/>
    <lineage>
        <taxon>Bacteria</taxon>
        <taxon>Pseudomonadati</taxon>
        <taxon>Bacteroidota</taxon>
        <taxon>Cytophagia</taxon>
        <taxon>Cytophagales</taxon>
        <taxon>Spirosomataceae</taxon>
        <taxon>Larkinella</taxon>
    </lineage>
</organism>
<dbReference type="InterPro" id="IPR011519">
    <property type="entry name" value="UnbV_ASPIC"/>
</dbReference>
<gene>
    <name evidence="3" type="ORF">EHT25_32350</name>
</gene>
<keyword evidence="1" id="KW-0732">Signal</keyword>
<dbReference type="PANTHER" id="PTHR16026">
    <property type="entry name" value="CARTILAGE ACIDIC PROTEIN 1"/>
    <property type="match status" value="1"/>
</dbReference>
<dbReference type="AlphaFoldDB" id="A0A3P1B9L2"/>
<dbReference type="SUPFAM" id="SSF69318">
    <property type="entry name" value="Integrin alpha N-terminal domain"/>
    <property type="match status" value="3"/>
</dbReference>
<reference evidence="3 4" key="1">
    <citation type="submission" date="2018-11" db="EMBL/GenBank/DDBJ databases">
        <authorList>
            <person name="Zhou Z."/>
            <person name="Wang G."/>
        </authorList>
    </citation>
    <scope>NUCLEOTIDE SEQUENCE [LARGE SCALE GENOMIC DNA]</scope>
    <source>
        <strain evidence="3 4">KCTC52004</strain>
    </source>
</reference>